<protein>
    <submittedName>
        <fullName evidence="2">Uncharacterized protein</fullName>
    </submittedName>
</protein>
<feature type="transmembrane region" description="Helical" evidence="1">
    <location>
        <begin position="117"/>
        <end position="141"/>
    </location>
</feature>
<sequence length="208" mass="22169">MGISRGWHGRASRLPPALRRVLIERQEQKNEQGTLLGSVGSPENEARLEGSSCGFTWQSRSAVFGIPLICVTTGTDSRGRRRVAKGILAIGRYAVGGIAIGQFGLGVVAIGQLSLGLFAFGQLALAALLGAGQVSGGLLAFGQAVFGLYGFGQIGWATYLWTPQVTDMEAVSMFYTIKMMVLQEGGITPGEVVRGGLEWASKWIRDMF</sequence>
<reference evidence="2" key="1">
    <citation type="submission" date="2020-07" db="EMBL/GenBank/DDBJ databases">
        <title>Huge and variable diversity of episymbiotic CPR bacteria and DPANN archaea in groundwater ecosystems.</title>
        <authorList>
            <person name="He C.Y."/>
            <person name="Keren R."/>
            <person name="Whittaker M."/>
            <person name="Farag I.F."/>
            <person name="Doudna J."/>
            <person name="Cate J.H.D."/>
            <person name="Banfield J.F."/>
        </authorList>
    </citation>
    <scope>NUCLEOTIDE SEQUENCE</scope>
    <source>
        <strain evidence="2">NC_groundwater_1664_Pr3_B-0.1um_52_9</strain>
    </source>
</reference>
<feature type="transmembrane region" description="Helical" evidence="1">
    <location>
        <begin position="90"/>
        <end position="111"/>
    </location>
</feature>
<keyword evidence="1" id="KW-0472">Membrane</keyword>
<evidence type="ECO:0000256" key="1">
    <source>
        <dbReference type="SAM" id="Phobius"/>
    </source>
</evidence>
<dbReference type="Proteomes" id="UP000807825">
    <property type="component" value="Unassembled WGS sequence"/>
</dbReference>
<evidence type="ECO:0000313" key="2">
    <source>
        <dbReference type="EMBL" id="MBI5250047.1"/>
    </source>
</evidence>
<evidence type="ECO:0000313" key="3">
    <source>
        <dbReference type="Proteomes" id="UP000807825"/>
    </source>
</evidence>
<keyword evidence="1" id="KW-1133">Transmembrane helix</keyword>
<gene>
    <name evidence="2" type="ORF">HY912_11180</name>
</gene>
<proteinExistence type="predicted"/>
<comment type="caution">
    <text evidence="2">The sequence shown here is derived from an EMBL/GenBank/DDBJ whole genome shotgun (WGS) entry which is preliminary data.</text>
</comment>
<dbReference type="EMBL" id="JACRDE010000300">
    <property type="protein sequence ID" value="MBI5250047.1"/>
    <property type="molecule type" value="Genomic_DNA"/>
</dbReference>
<organism evidence="2 3">
    <name type="scientific">Desulfomonile tiedjei</name>
    <dbReference type="NCBI Taxonomy" id="2358"/>
    <lineage>
        <taxon>Bacteria</taxon>
        <taxon>Pseudomonadati</taxon>
        <taxon>Thermodesulfobacteriota</taxon>
        <taxon>Desulfomonilia</taxon>
        <taxon>Desulfomonilales</taxon>
        <taxon>Desulfomonilaceae</taxon>
        <taxon>Desulfomonile</taxon>
    </lineage>
</organism>
<keyword evidence="1" id="KW-0812">Transmembrane</keyword>
<name>A0A9D6Z3Z1_9BACT</name>
<dbReference type="AlphaFoldDB" id="A0A9D6Z3Z1"/>
<accession>A0A9D6Z3Z1</accession>